<reference evidence="2 3" key="1">
    <citation type="submission" date="2018-08" db="EMBL/GenBank/DDBJ databases">
        <authorList>
            <consortium name="Pathogen Informatics"/>
        </authorList>
    </citation>
    <scope>NUCLEOTIDE SEQUENCE [LARGE SCALE GENOMIC DNA]</scope>
    <source>
        <strain evidence="2 3">EuSCAPE_TR218</strain>
    </source>
</reference>
<comment type="caution">
    <text evidence="2">The sequence shown here is derived from an EMBL/GenBank/DDBJ whole genome shotgun (WGS) entry which is preliminary data.</text>
</comment>
<keyword evidence="1" id="KW-0472">Membrane</keyword>
<keyword evidence="1" id="KW-0812">Transmembrane</keyword>
<gene>
    <name evidence="2" type="ORF">SAMEA3729809_02839</name>
</gene>
<sequence length="93" mass="10540">MKAIHPTMSHIDDLTMGFETLVSVITGLYMRLVAAAHSACFVIFIRAESEFLSHMNRLAGFECIRNQFDVMHVRCCDGQRQRKLVGICHQTAL</sequence>
<keyword evidence="1" id="KW-1133">Transmembrane helix</keyword>
<evidence type="ECO:0000256" key="1">
    <source>
        <dbReference type="SAM" id="Phobius"/>
    </source>
</evidence>
<protein>
    <submittedName>
        <fullName evidence="2">Uncharacterized protein</fullName>
    </submittedName>
</protein>
<evidence type="ECO:0000313" key="2">
    <source>
        <dbReference type="EMBL" id="SXF94111.1"/>
    </source>
</evidence>
<proteinExistence type="predicted"/>
<dbReference type="AlphaFoldDB" id="A0ABD7P726"/>
<dbReference type="EMBL" id="UKAS01000007">
    <property type="protein sequence ID" value="SXF94111.1"/>
    <property type="molecule type" value="Genomic_DNA"/>
</dbReference>
<organism evidence="2 3">
    <name type="scientific">Klebsiella variicola</name>
    <dbReference type="NCBI Taxonomy" id="244366"/>
    <lineage>
        <taxon>Bacteria</taxon>
        <taxon>Pseudomonadati</taxon>
        <taxon>Pseudomonadota</taxon>
        <taxon>Gammaproteobacteria</taxon>
        <taxon>Enterobacterales</taxon>
        <taxon>Enterobacteriaceae</taxon>
        <taxon>Klebsiella/Raoultella group</taxon>
        <taxon>Klebsiella</taxon>
        <taxon>Klebsiella pneumoniae complex</taxon>
    </lineage>
</organism>
<name>A0ABD7P726_KLEVA</name>
<accession>A0ABD7P726</accession>
<feature type="transmembrane region" description="Helical" evidence="1">
    <location>
        <begin position="20"/>
        <end position="45"/>
    </location>
</feature>
<dbReference type="Proteomes" id="UP000258928">
    <property type="component" value="Unassembled WGS sequence"/>
</dbReference>
<evidence type="ECO:0000313" key="3">
    <source>
        <dbReference type="Proteomes" id="UP000258928"/>
    </source>
</evidence>